<feature type="compositionally biased region" description="Low complexity" evidence="1">
    <location>
        <begin position="126"/>
        <end position="141"/>
    </location>
</feature>
<dbReference type="AlphaFoldDB" id="A0A8S9G1X0"/>
<organism evidence="2 3">
    <name type="scientific">Brassica cretica</name>
    <name type="common">Mustard</name>
    <dbReference type="NCBI Taxonomy" id="69181"/>
    <lineage>
        <taxon>Eukaryota</taxon>
        <taxon>Viridiplantae</taxon>
        <taxon>Streptophyta</taxon>
        <taxon>Embryophyta</taxon>
        <taxon>Tracheophyta</taxon>
        <taxon>Spermatophyta</taxon>
        <taxon>Magnoliopsida</taxon>
        <taxon>eudicotyledons</taxon>
        <taxon>Gunneridae</taxon>
        <taxon>Pentapetalae</taxon>
        <taxon>rosids</taxon>
        <taxon>malvids</taxon>
        <taxon>Brassicales</taxon>
        <taxon>Brassicaceae</taxon>
        <taxon>Brassiceae</taxon>
        <taxon>Brassica</taxon>
    </lineage>
</organism>
<accession>A0A8S9G1X0</accession>
<evidence type="ECO:0000313" key="3">
    <source>
        <dbReference type="Proteomes" id="UP000712281"/>
    </source>
</evidence>
<sequence>MANQTTVTTTQDPSPLFFSKVSPGPGDFQLFFKLIHFWEACDNSKGGILLGLEMLMIDEEDASVPNTDRGLGTRSGAIYFGSSNNNNNQRSTPSSAQVAVPQKDASIPNTVRGLGTGPGAVDFGGSSNNNNNQRSTPSSTQVAVPQKDASIPNTGRGLGTRSGAIYFGSNNINNSQRNTPPTTVVATQSSVPQKDASVPNTSRLGSGPRAIYFGSSNRNNNQRNTPPSTVVAAQSSVAQKDASVSDRKGKGVMVQSIDEEVPQKPKAPFLFDLNETYEDVTSLEDNTNAAREEDRVPVRSEQSSVEMFTPRQNSYMASLMFLYHLGGIDLRDQDSPRTKSFRGLSHSFAFLIVENPLFFLQKTQTKEPTAGLQRNSRSMVSISLLKKPYRSLAAAVPPTAVGGRTRYGLAQVGKLSSRKSNGVVHETGG</sequence>
<dbReference type="Proteomes" id="UP000712281">
    <property type="component" value="Unassembled WGS sequence"/>
</dbReference>
<feature type="region of interest" description="Disordered" evidence="1">
    <location>
        <begin position="63"/>
        <end position="157"/>
    </location>
</feature>
<feature type="region of interest" description="Disordered" evidence="1">
    <location>
        <begin position="170"/>
        <end position="207"/>
    </location>
</feature>
<evidence type="ECO:0000313" key="2">
    <source>
        <dbReference type="EMBL" id="KAF2537132.1"/>
    </source>
</evidence>
<proteinExistence type="predicted"/>
<reference evidence="2" key="1">
    <citation type="submission" date="2019-12" db="EMBL/GenBank/DDBJ databases">
        <title>Genome sequencing and annotation of Brassica cretica.</title>
        <authorList>
            <person name="Studholme D.J."/>
            <person name="Sarris P.F."/>
        </authorList>
    </citation>
    <scope>NUCLEOTIDE SEQUENCE</scope>
    <source>
        <strain evidence="2">PFS-001/15</strain>
        <tissue evidence="2">Leaf</tissue>
    </source>
</reference>
<feature type="region of interest" description="Disordered" evidence="1">
    <location>
        <begin position="284"/>
        <end position="304"/>
    </location>
</feature>
<evidence type="ECO:0000256" key="1">
    <source>
        <dbReference type="SAM" id="MobiDB-lite"/>
    </source>
</evidence>
<feature type="compositionally biased region" description="Polar residues" evidence="1">
    <location>
        <begin position="81"/>
        <end position="97"/>
    </location>
</feature>
<feature type="compositionally biased region" description="Polar residues" evidence="1">
    <location>
        <begin position="170"/>
        <end position="204"/>
    </location>
</feature>
<name>A0A8S9G1X0_BRACR</name>
<gene>
    <name evidence="2" type="ORF">F2Q68_00022920</name>
</gene>
<protein>
    <submittedName>
        <fullName evidence="2">Uncharacterized protein</fullName>
    </submittedName>
</protein>
<dbReference type="EMBL" id="QGKW02002228">
    <property type="protein sequence ID" value="KAF2537132.1"/>
    <property type="molecule type" value="Genomic_DNA"/>
</dbReference>
<comment type="caution">
    <text evidence="2">The sequence shown here is derived from an EMBL/GenBank/DDBJ whole genome shotgun (WGS) entry which is preliminary data.</text>
</comment>